<gene>
    <name evidence="1" type="ORF">YBN1229_v1_3000</name>
</gene>
<dbReference type="PANTHER" id="PTHR38605:SF1">
    <property type="entry name" value="ATPASE"/>
    <property type="match status" value="1"/>
</dbReference>
<proteinExistence type="predicted"/>
<dbReference type="AlphaFoldDB" id="A0A0D6JIP4"/>
<organism evidence="1 2">
    <name type="scientific">Candidatus Filomicrobium marinum</name>
    <dbReference type="NCBI Taxonomy" id="1608628"/>
    <lineage>
        <taxon>Bacteria</taxon>
        <taxon>Pseudomonadati</taxon>
        <taxon>Pseudomonadota</taxon>
        <taxon>Alphaproteobacteria</taxon>
        <taxon>Hyphomicrobiales</taxon>
        <taxon>Hyphomicrobiaceae</taxon>
        <taxon>Filomicrobium</taxon>
    </lineage>
</organism>
<dbReference type="KEGG" id="fil:BN1229_v1_2917"/>
<sequence>MRLPQISRDTRFTLEHAGAYVGDLITPTLRLGVTGLSRAGKTVFITALVKCLCEGGANPPFARLSGIEGFRAYLEPQPDDDVPRFQYEDHLNALQSEPPHWPQSTRRISELRLTLEWPSRGGLFEFLGLSQRLHIDIVDYPGEWLIDLALLDQSYQEWSQHALYTVQRPVFSALAKPFLEFLSTVDPEGVADEQVAIRGAELYTQFLQSARNSGTPCAGLGPGRFLLPGDLEGSPQLTFFPTKTEGGAVESESLLALLERRFASYRKNIVKPFFEAHFSRIDRQIVLVDVLSALNGGAEGLRALEDGLEGVMRAIRPRSESWLAYILGRRIDRIAFAATKADHVHRNAHRQLEDILSNSVSRAAKRAEAAGSAFQCIALAALQATTDVHKDIQGEHLFGVRGIPEAGERIGGRTFDGSRGAVVFPGDLPEDALDAFDEDRARPEHFGFVKFRPPTLECREAGAQVSAWPHIGLDKAFAFLFEDHLP</sequence>
<dbReference type="InterPro" id="IPR007413">
    <property type="entry name" value="YcjX-like"/>
</dbReference>
<dbReference type="Pfam" id="PF04317">
    <property type="entry name" value="DUF463"/>
    <property type="match status" value="1"/>
</dbReference>
<dbReference type="KEGG" id="fiy:BN1229_v1_3000"/>
<dbReference type="Proteomes" id="UP000033187">
    <property type="component" value="Chromosome 1"/>
</dbReference>
<dbReference type="PANTHER" id="PTHR38605">
    <property type="entry name" value="ATPASE-RELATED"/>
    <property type="match status" value="1"/>
</dbReference>
<reference evidence="2" key="1">
    <citation type="submission" date="2015-02" db="EMBL/GenBank/DDBJ databases">
        <authorList>
            <person name="Chooi Y.-H."/>
        </authorList>
    </citation>
    <scope>NUCLEOTIDE SEQUENCE [LARGE SCALE GENOMIC DNA]</scope>
    <source>
        <strain evidence="2">strain Y</strain>
    </source>
</reference>
<evidence type="ECO:0000313" key="2">
    <source>
        <dbReference type="Proteomes" id="UP000033187"/>
    </source>
</evidence>
<name>A0A0D6JIP4_9HYPH</name>
<accession>A0A0D6JIP4</accession>
<dbReference type="EMBL" id="LN829119">
    <property type="protein sequence ID" value="CPR21326.1"/>
    <property type="molecule type" value="Genomic_DNA"/>
</dbReference>
<evidence type="ECO:0000313" key="1">
    <source>
        <dbReference type="EMBL" id="CPR21326.1"/>
    </source>
</evidence>
<dbReference type="RefSeq" id="WP_244464927.1">
    <property type="nucleotide sequence ID" value="NZ_LN829118.1"/>
</dbReference>
<keyword evidence="2" id="KW-1185">Reference proteome</keyword>
<protein>
    <recommendedName>
        <fullName evidence="3">Amino acid regulated cytosolic protein</fullName>
    </recommendedName>
</protein>
<dbReference type="PIRSF" id="PIRSF019381">
    <property type="entry name" value="YcjX"/>
    <property type="match status" value="1"/>
</dbReference>
<evidence type="ECO:0008006" key="3">
    <source>
        <dbReference type="Google" id="ProtNLM"/>
    </source>
</evidence>